<evidence type="ECO:0000256" key="3">
    <source>
        <dbReference type="ARBA" id="ARBA00038493"/>
    </source>
</evidence>
<dbReference type="PANTHER" id="PTHR48094:SF11">
    <property type="entry name" value="GLUTATHIONE-INDEPENDENT GLYOXALASE HSP31-RELATED"/>
    <property type="match status" value="1"/>
</dbReference>
<evidence type="ECO:0000256" key="1">
    <source>
        <dbReference type="ARBA" id="ARBA00023016"/>
    </source>
</evidence>
<proteinExistence type="inferred from homology"/>
<dbReference type="SUPFAM" id="SSF52317">
    <property type="entry name" value="Class I glutamine amidotransferase-like"/>
    <property type="match status" value="1"/>
</dbReference>
<keyword evidence="1" id="KW-0346">Stress response</keyword>
<evidence type="ECO:0000256" key="2">
    <source>
        <dbReference type="ARBA" id="ARBA00023239"/>
    </source>
</evidence>
<dbReference type="InterPro" id="IPR029062">
    <property type="entry name" value="Class_I_gatase-like"/>
</dbReference>
<accession>A0ABM0JJK5</accession>
<comment type="similarity">
    <text evidence="3">Belongs to the peptidase C56 family. HSP31-like subfamily.</text>
</comment>
<evidence type="ECO:0000259" key="4">
    <source>
        <dbReference type="Pfam" id="PF01965"/>
    </source>
</evidence>
<evidence type="ECO:0000313" key="6">
    <source>
        <dbReference type="RefSeq" id="XP_005095151.1"/>
    </source>
</evidence>
<sequence>MGKKVLIVLTSADKIVPADKPTGWYLPELAHPYKVLVGAGFKDIDIISPKGGVAPLDPGSAEAFKEDSVCNWFLADATAKGLVANTKTPAQVKSSDYSAVLYPGGHGPMYDLATDAAVAKITAEVYDKGGIVAAVCHGPAGLVPVKLSNGESIVKGKNVTSFTNAEEDAVQLSQYMPFMLETKLKELGANFQPAGLFEEKVVVDGRLITGQNPASSTTLGQKLVAQLKN</sequence>
<name>A0ABM0JJK5_APLCA</name>
<protein>
    <submittedName>
        <fullName evidence="6">Glutathione-independent glyoxalase HSP31</fullName>
    </submittedName>
</protein>
<dbReference type="Proteomes" id="UP000694888">
    <property type="component" value="Unplaced"/>
</dbReference>
<dbReference type="Pfam" id="PF01965">
    <property type="entry name" value="DJ-1_PfpI"/>
    <property type="match status" value="1"/>
</dbReference>
<dbReference type="InterPro" id="IPR002818">
    <property type="entry name" value="DJ-1/PfpI"/>
</dbReference>
<dbReference type="Gene3D" id="3.40.50.880">
    <property type="match status" value="1"/>
</dbReference>
<reference evidence="6" key="1">
    <citation type="submission" date="2025-08" db="UniProtKB">
        <authorList>
            <consortium name="RefSeq"/>
        </authorList>
    </citation>
    <scope>IDENTIFICATION</scope>
</reference>
<dbReference type="CDD" id="cd03141">
    <property type="entry name" value="GATase1_Hsp31_like"/>
    <property type="match status" value="1"/>
</dbReference>
<organism evidence="5 6">
    <name type="scientific">Aplysia californica</name>
    <name type="common">California sea hare</name>
    <dbReference type="NCBI Taxonomy" id="6500"/>
    <lineage>
        <taxon>Eukaryota</taxon>
        <taxon>Metazoa</taxon>
        <taxon>Spiralia</taxon>
        <taxon>Lophotrochozoa</taxon>
        <taxon>Mollusca</taxon>
        <taxon>Gastropoda</taxon>
        <taxon>Heterobranchia</taxon>
        <taxon>Euthyneura</taxon>
        <taxon>Tectipleura</taxon>
        <taxon>Aplysiida</taxon>
        <taxon>Aplysioidea</taxon>
        <taxon>Aplysiidae</taxon>
        <taxon>Aplysia</taxon>
    </lineage>
</organism>
<keyword evidence="2" id="KW-0456">Lyase</keyword>
<keyword evidence="5" id="KW-1185">Reference proteome</keyword>
<dbReference type="RefSeq" id="XP_005095151.1">
    <property type="nucleotide sequence ID" value="XM_005095094.3"/>
</dbReference>
<dbReference type="PANTHER" id="PTHR48094">
    <property type="entry name" value="PROTEIN/NUCLEIC ACID DEGLYCASE DJ-1-RELATED"/>
    <property type="match status" value="1"/>
</dbReference>
<feature type="domain" description="DJ-1/PfpI" evidence="4">
    <location>
        <begin position="28"/>
        <end position="225"/>
    </location>
</feature>
<dbReference type="GeneID" id="101854487"/>
<gene>
    <name evidence="6" type="primary">LOC101854487</name>
</gene>
<evidence type="ECO:0000313" key="5">
    <source>
        <dbReference type="Proteomes" id="UP000694888"/>
    </source>
</evidence>
<dbReference type="InterPro" id="IPR050325">
    <property type="entry name" value="Prot/Nucl_acid_deglycase"/>
</dbReference>